<accession>A0A8D8U6S1</accession>
<evidence type="ECO:0000313" key="2">
    <source>
        <dbReference type="EMBL" id="CAG6698872.1"/>
    </source>
</evidence>
<proteinExistence type="predicted"/>
<dbReference type="AlphaFoldDB" id="A0A8D8U6S1"/>
<organism evidence="2">
    <name type="scientific">Cacopsylla melanoneura</name>
    <dbReference type="NCBI Taxonomy" id="428564"/>
    <lineage>
        <taxon>Eukaryota</taxon>
        <taxon>Metazoa</taxon>
        <taxon>Ecdysozoa</taxon>
        <taxon>Arthropoda</taxon>
        <taxon>Hexapoda</taxon>
        <taxon>Insecta</taxon>
        <taxon>Pterygota</taxon>
        <taxon>Neoptera</taxon>
        <taxon>Paraneoptera</taxon>
        <taxon>Hemiptera</taxon>
        <taxon>Sternorrhyncha</taxon>
        <taxon>Psylloidea</taxon>
        <taxon>Psyllidae</taxon>
        <taxon>Psyllinae</taxon>
        <taxon>Cacopsylla</taxon>
    </lineage>
</organism>
<name>A0A8D8U6S1_9HEMI</name>
<sequence length="148" mass="15846">MFLTSSQSIDGQMLVEERARTAFSEFRSDVTISVQHPFGCEKTLNTNGTSGVNAGSTDSDFGSQSESVAVSKSGTGIVEHTGTVHFPLEFSSSGVIFSHNHISVATTVGVNVVDSFLEVADNFDGAFQTSVFGLHGFGWRRSERQFLG</sequence>
<dbReference type="EMBL" id="HBUF01338808">
    <property type="protein sequence ID" value="CAG6698872.1"/>
    <property type="molecule type" value="Transcribed_RNA"/>
</dbReference>
<protein>
    <submittedName>
        <fullName evidence="2">Uncharacterized protein</fullName>
    </submittedName>
</protein>
<evidence type="ECO:0000256" key="1">
    <source>
        <dbReference type="SAM" id="MobiDB-lite"/>
    </source>
</evidence>
<reference evidence="2" key="1">
    <citation type="submission" date="2021-05" db="EMBL/GenBank/DDBJ databases">
        <authorList>
            <person name="Alioto T."/>
            <person name="Alioto T."/>
            <person name="Gomez Garrido J."/>
        </authorList>
    </citation>
    <scope>NUCLEOTIDE SEQUENCE</scope>
</reference>
<feature type="region of interest" description="Disordered" evidence="1">
    <location>
        <begin position="45"/>
        <end position="64"/>
    </location>
</feature>